<name>A0A1H5RKW3_9PSEU</name>
<dbReference type="Proteomes" id="UP000198878">
    <property type="component" value="Unassembled WGS sequence"/>
</dbReference>
<dbReference type="STRING" id="218821.SAMN05421837_11898"/>
<keyword evidence="2" id="KW-1185">Reference proteome</keyword>
<dbReference type="EMBL" id="FNUJ01000018">
    <property type="protein sequence ID" value="SEF38147.1"/>
    <property type="molecule type" value="Genomic_DNA"/>
</dbReference>
<protein>
    <recommendedName>
        <fullName evidence="3">Amidoligase enzyme</fullName>
    </recommendedName>
</protein>
<organism evidence="1 2">
    <name type="scientific">Amycolatopsis pretoriensis</name>
    <dbReference type="NCBI Taxonomy" id="218821"/>
    <lineage>
        <taxon>Bacteria</taxon>
        <taxon>Bacillati</taxon>
        <taxon>Actinomycetota</taxon>
        <taxon>Actinomycetes</taxon>
        <taxon>Pseudonocardiales</taxon>
        <taxon>Pseudonocardiaceae</taxon>
        <taxon>Amycolatopsis</taxon>
    </lineage>
</organism>
<proteinExistence type="predicted"/>
<accession>A0A1H5RKW3</accession>
<reference evidence="2" key="1">
    <citation type="submission" date="2016-10" db="EMBL/GenBank/DDBJ databases">
        <authorList>
            <person name="Varghese N."/>
            <person name="Submissions S."/>
        </authorList>
    </citation>
    <scope>NUCLEOTIDE SEQUENCE [LARGE SCALE GENOMIC DNA]</scope>
    <source>
        <strain evidence="2">DSM 44654</strain>
    </source>
</reference>
<evidence type="ECO:0008006" key="3">
    <source>
        <dbReference type="Google" id="ProtNLM"/>
    </source>
</evidence>
<gene>
    <name evidence="1" type="ORF">SAMN05421837_11898</name>
</gene>
<evidence type="ECO:0000313" key="1">
    <source>
        <dbReference type="EMBL" id="SEF38147.1"/>
    </source>
</evidence>
<dbReference type="RefSeq" id="WP_244180989.1">
    <property type="nucleotide sequence ID" value="NZ_FNUJ01000018.1"/>
</dbReference>
<dbReference type="AlphaFoldDB" id="A0A1H5RKW3"/>
<sequence>MTTPVDDIVRCSDCGSETTTPFHLSPTLSVCDACVRTLHQCSGCGQITDVTSVTDNDGRICEYCERAERYGPCDQCDILIRDGFLCRSHALDEVDESFTCTRCSGLVPLRMYEPLYATGGRQLCPNCLDGFDLCDHCDHYDDALRSTETGRDLCDDCASQLDYYECSVCTTLIDSGTYCEDHDTDDDLDGLHGYWYKPKPVFHGIGPRYLGFELEINVPHGHLSDRINDTVDTLDDLGYLKEDQSIDYGFELVTHPMAYRWALDSFPWHLLERLDLADCNGDGNGLHVHISRAAFAGPCHVFRWMKFVYRNAPDVQTLARRSSSYAAFRDSERNHIKDACKGTYYGQRSSAINAQPEDTFELRVFASSLDIQHVQAALAFADASVAYTRDLTVPDITRAGGWTWGAFTQWLRTRPQYAPLTAELEDLACAC</sequence>
<evidence type="ECO:0000313" key="2">
    <source>
        <dbReference type="Proteomes" id="UP000198878"/>
    </source>
</evidence>